<dbReference type="Proteomes" id="UP000247523">
    <property type="component" value="Unassembled WGS sequence"/>
</dbReference>
<evidence type="ECO:0000313" key="1">
    <source>
        <dbReference type="EMBL" id="PXV86831.1"/>
    </source>
</evidence>
<dbReference type="EMBL" id="QICS01000011">
    <property type="protein sequence ID" value="PXV86831.1"/>
    <property type="molecule type" value="Genomic_DNA"/>
</dbReference>
<organism evidence="1 2">
    <name type="scientific">Lachnotalea glycerini</name>
    <dbReference type="NCBI Taxonomy" id="1763509"/>
    <lineage>
        <taxon>Bacteria</taxon>
        <taxon>Bacillati</taxon>
        <taxon>Bacillota</taxon>
        <taxon>Clostridia</taxon>
        <taxon>Lachnospirales</taxon>
        <taxon>Lachnospiraceae</taxon>
        <taxon>Lachnotalea</taxon>
    </lineage>
</organism>
<comment type="caution">
    <text evidence="1">The sequence shown here is derived from an EMBL/GenBank/DDBJ whole genome shotgun (WGS) entry which is preliminary data.</text>
</comment>
<reference evidence="1 2" key="1">
    <citation type="submission" date="2018-05" db="EMBL/GenBank/DDBJ databases">
        <title>Genomic Encyclopedia of Type Strains, Phase IV (KMG-IV): sequencing the most valuable type-strain genomes for metagenomic binning, comparative biology and taxonomic classification.</title>
        <authorList>
            <person name="Goeker M."/>
        </authorList>
    </citation>
    <scope>NUCLEOTIDE SEQUENCE [LARGE SCALE GENOMIC DNA]</scope>
    <source>
        <strain evidence="1 2">DSM 28816</strain>
    </source>
</reference>
<dbReference type="RefSeq" id="WP_110291662.1">
    <property type="nucleotide sequence ID" value="NZ_QICS01000011.1"/>
</dbReference>
<evidence type="ECO:0000313" key="2">
    <source>
        <dbReference type="Proteomes" id="UP000247523"/>
    </source>
</evidence>
<proteinExistence type="predicted"/>
<gene>
    <name evidence="1" type="ORF">C8E03_11131</name>
</gene>
<protein>
    <submittedName>
        <fullName evidence="1">Uncharacterized protein</fullName>
    </submittedName>
</protein>
<dbReference type="AlphaFoldDB" id="A0A318EK91"/>
<sequence>MKIILRNNNIEELSNQYLMYVIIINSQDNFVFPITKSNKLNIPVQGQAEIELDFNKVISVAKYKTIAGQICINSNYLLPKAEYTIVRKDKVLEFSEANHVDNLKDNEISIVNQTDINLELSFKINDYYTFASLNCPLMPKQTTTIELRKSLFLSIGNTDYIDINALIDNMRNDYTTWEKIDLKNEKNLEICCELVDNKPVFNECKES</sequence>
<name>A0A318EK91_9FIRM</name>
<accession>A0A318EK91</accession>